<name>A0A9P6WLP1_9ASCO</name>
<dbReference type="InterPro" id="IPR031157">
    <property type="entry name" value="G_TR_CS"/>
</dbReference>
<dbReference type="Gene3D" id="2.130.10.10">
    <property type="entry name" value="YVTN repeat-like/Quinoprotein amine dehydrogenase"/>
    <property type="match status" value="2"/>
</dbReference>
<evidence type="ECO:0000256" key="14">
    <source>
        <dbReference type="ARBA" id="ARBA00054474"/>
    </source>
</evidence>
<evidence type="ECO:0000256" key="11">
    <source>
        <dbReference type="ARBA" id="ARBA00030210"/>
    </source>
</evidence>
<dbReference type="Gene3D" id="3.40.50.300">
    <property type="entry name" value="P-loop containing nucleotide triphosphate hydrolases"/>
    <property type="match status" value="1"/>
</dbReference>
<keyword evidence="7" id="KW-0547">Nucleotide-binding</keyword>
<dbReference type="GO" id="GO:0005525">
    <property type="term" value="F:GTP binding"/>
    <property type="evidence" value="ECO:0007669"/>
    <property type="project" value="UniProtKB-KW"/>
</dbReference>
<keyword evidence="6" id="KW-0677">Repeat</keyword>
<dbReference type="InterPro" id="IPR015943">
    <property type="entry name" value="WD40/YVTN_repeat-like_dom_sf"/>
</dbReference>
<dbReference type="FunFam" id="2.40.30.10:FF:000020">
    <property type="entry name" value="Translation elongation factor EF-1"/>
    <property type="match status" value="1"/>
</dbReference>
<dbReference type="GO" id="GO:0003924">
    <property type="term" value="F:GTPase activity"/>
    <property type="evidence" value="ECO:0007669"/>
    <property type="project" value="InterPro"/>
</dbReference>
<evidence type="ECO:0000256" key="7">
    <source>
        <dbReference type="ARBA" id="ARBA00022741"/>
    </source>
</evidence>
<feature type="compositionally biased region" description="Basic and acidic residues" evidence="15">
    <location>
        <begin position="224"/>
        <end position="249"/>
    </location>
</feature>
<dbReference type="GO" id="GO:0005634">
    <property type="term" value="C:nucleus"/>
    <property type="evidence" value="ECO:0007669"/>
    <property type="project" value="UniProtKB-SubCell"/>
</dbReference>
<evidence type="ECO:0000256" key="9">
    <source>
        <dbReference type="ARBA" id="ARBA00023134"/>
    </source>
</evidence>
<feature type="compositionally biased region" description="Low complexity" evidence="15">
    <location>
        <begin position="178"/>
        <end position="188"/>
    </location>
</feature>
<comment type="caution">
    <text evidence="17">The sequence shown here is derived from an EMBL/GenBank/DDBJ whole genome shotgun (WGS) entry which is preliminary data.</text>
</comment>
<feature type="region of interest" description="Disordered" evidence="15">
    <location>
        <begin position="1630"/>
        <end position="1650"/>
    </location>
</feature>
<dbReference type="Pfam" id="PF23726">
    <property type="entry name" value="Beta-prop_RSE1_2nd"/>
    <property type="match status" value="1"/>
</dbReference>
<dbReference type="Pfam" id="PF03144">
    <property type="entry name" value="GTP_EFTU_D2"/>
    <property type="match status" value="1"/>
</dbReference>
<dbReference type="Proteomes" id="UP000697127">
    <property type="component" value="Unassembled WGS sequence"/>
</dbReference>
<dbReference type="FunFam" id="3.40.50.300:FF:000503">
    <property type="entry name" value="Peptide chain release factor subunit 3"/>
    <property type="match status" value="1"/>
</dbReference>
<dbReference type="GO" id="GO:0002184">
    <property type="term" value="P:cytoplasmic translational termination"/>
    <property type="evidence" value="ECO:0007669"/>
    <property type="project" value="UniProtKB-ARBA"/>
</dbReference>
<evidence type="ECO:0000256" key="10">
    <source>
        <dbReference type="ARBA" id="ARBA00029585"/>
    </source>
</evidence>
<dbReference type="InterPro" id="IPR009001">
    <property type="entry name" value="Transl_elong_EF1A/Init_IF2_C"/>
</dbReference>
<evidence type="ECO:0000256" key="8">
    <source>
        <dbReference type="ARBA" id="ARBA00022917"/>
    </source>
</evidence>
<proteinExistence type="inferred from homology"/>
<keyword evidence="8" id="KW-0648">Protein biosynthesis</keyword>
<feature type="compositionally biased region" description="Low complexity" evidence="15">
    <location>
        <begin position="56"/>
        <end position="138"/>
    </location>
</feature>
<dbReference type="InterPro" id="IPR003285">
    <property type="entry name" value="Sup35"/>
</dbReference>
<evidence type="ECO:0000256" key="5">
    <source>
        <dbReference type="ARBA" id="ARBA00022553"/>
    </source>
</evidence>
<dbReference type="InterPro" id="IPR027417">
    <property type="entry name" value="P-loop_NTPase"/>
</dbReference>
<dbReference type="CDD" id="cd01883">
    <property type="entry name" value="EF1_alpha"/>
    <property type="match status" value="1"/>
</dbReference>
<dbReference type="SUPFAM" id="SSF50447">
    <property type="entry name" value="Translation proteins"/>
    <property type="match status" value="1"/>
</dbReference>
<keyword evidence="9" id="KW-0342">GTP-binding</keyword>
<dbReference type="InterPro" id="IPR009000">
    <property type="entry name" value="Transl_B-barrel_sf"/>
</dbReference>
<dbReference type="Pfam" id="PF03178">
    <property type="entry name" value="CPSF_A"/>
    <property type="match status" value="1"/>
</dbReference>
<dbReference type="InterPro" id="IPR058543">
    <property type="entry name" value="Beta-prop_RSE1/DDB1/CPSF1_2nd"/>
</dbReference>
<dbReference type="InterPro" id="IPR054696">
    <property type="entry name" value="GTP-eEF1A_C"/>
</dbReference>
<protein>
    <recommendedName>
        <fullName evidence="3">Eukaryotic peptide chain release factor GTP-binding subunit</fullName>
    </recommendedName>
    <alternativeName>
        <fullName evidence="13">ERF-3</fullName>
    </alternativeName>
    <alternativeName>
        <fullName evidence="12">ERF2</fullName>
    </alternativeName>
    <alternativeName>
        <fullName evidence="10">Polypeptide release factor 3</fullName>
    </alternativeName>
    <alternativeName>
        <fullName evidence="11">Translation release factor 3</fullName>
    </alternativeName>
</protein>
<evidence type="ECO:0000313" key="17">
    <source>
        <dbReference type="EMBL" id="KAG0689430.1"/>
    </source>
</evidence>
<feature type="compositionally biased region" description="Polar residues" evidence="15">
    <location>
        <begin position="250"/>
        <end position="259"/>
    </location>
</feature>
<dbReference type="GO" id="GO:0003747">
    <property type="term" value="F:translation release factor activity"/>
    <property type="evidence" value="ECO:0007669"/>
    <property type="project" value="InterPro"/>
</dbReference>
<dbReference type="Pfam" id="PF00009">
    <property type="entry name" value="GTP_EFTU"/>
    <property type="match status" value="1"/>
</dbReference>
<dbReference type="GO" id="GO:0000288">
    <property type="term" value="P:nuclear-transcribed mRNA catabolic process, deadenylation-dependent decay"/>
    <property type="evidence" value="ECO:0007669"/>
    <property type="project" value="InterPro"/>
</dbReference>
<evidence type="ECO:0000256" key="1">
    <source>
        <dbReference type="ARBA" id="ARBA00004496"/>
    </source>
</evidence>
<dbReference type="PANTHER" id="PTHR23115">
    <property type="entry name" value="TRANSLATION FACTOR"/>
    <property type="match status" value="1"/>
</dbReference>
<dbReference type="SUPFAM" id="SSF50465">
    <property type="entry name" value="EF-Tu/eEF-1alpha/eIF2-gamma C-terminal domain"/>
    <property type="match status" value="1"/>
</dbReference>
<dbReference type="PRINTS" id="PR01343">
    <property type="entry name" value="YEASTERF"/>
</dbReference>
<gene>
    <name evidence="17" type="primary">SUP35</name>
    <name evidence="17" type="ORF">C6P40_005039</name>
</gene>
<organism evidence="17 18">
    <name type="scientific">Pichia californica</name>
    <dbReference type="NCBI Taxonomy" id="460514"/>
    <lineage>
        <taxon>Eukaryota</taxon>
        <taxon>Fungi</taxon>
        <taxon>Dikarya</taxon>
        <taxon>Ascomycota</taxon>
        <taxon>Saccharomycotina</taxon>
        <taxon>Pichiomycetes</taxon>
        <taxon>Pichiales</taxon>
        <taxon>Pichiaceae</taxon>
        <taxon>Pichia</taxon>
    </lineage>
</organism>
<evidence type="ECO:0000256" key="12">
    <source>
        <dbReference type="ARBA" id="ARBA00030845"/>
    </source>
</evidence>
<comment type="function">
    <text evidence="14">Involved in translation termination. Stimulates the activity of ERF1. Binds guanine nucleotides.</text>
</comment>
<evidence type="ECO:0000256" key="4">
    <source>
        <dbReference type="ARBA" id="ARBA00022490"/>
    </source>
</evidence>
<dbReference type="CDD" id="cd03704">
    <property type="entry name" value="eRF3_C_III"/>
    <property type="match status" value="1"/>
</dbReference>
<dbReference type="InterPro" id="IPR004161">
    <property type="entry name" value="EFTu-like_2"/>
</dbReference>
<keyword evidence="4" id="KW-0963">Cytoplasm</keyword>
<dbReference type="GO" id="GO:0018444">
    <property type="term" value="C:translation release factor complex"/>
    <property type="evidence" value="ECO:0007669"/>
    <property type="project" value="UniProtKB-ARBA"/>
</dbReference>
<evidence type="ECO:0000256" key="15">
    <source>
        <dbReference type="SAM" id="MobiDB-lite"/>
    </source>
</evidence>
<dbReference type="EMBL" id="PUHW01000080">
    <property type="protein sequence ID" value="KAG0689430.1"/>
    <property type="molecule type" value="Genomic_DNA"/>
</dbReference>
<dbReference type="SUPFAM" id="SSF52540">
    <property type="entry name" value="P-loop containing nucleoside triphosphate hydrolases"/>
    <property type="match status" value="1"/>
</dbReference>
<dbReference type="PROSITE" id="PS51722">
    <property type="entry name" value="G_TR_2"/>
    <property type="match status" value="1"/>
</dbReference>
<accession>A0A9P6WLP1</accession>
<dbReference type="Pfam" id="PF22594">
    <property type="entry name" value="GTP-eEF1A_C"/>
    <property type="match status" value="1"/>
</dbReference>
<evidence type="ECO:0000313" key="18">
    <source>
        <dbReference type="Proteomes" id="UP000697127"/>
    </source>
</evidence>
<evidence type="ECO:0000259" key="16">
    <source>
        <dbReference type="PROSITE" id="PS51722"/>
    </source>
</evidence>
<evidence type="ECO:0000256" key="6">
    <source>
        <dbReference type="ARBA" id="ARBA00022737"/>
    </source>
</evidence>
<comment type="subcellular location">
    <subcellularLocation>
        <location evidence="1">Cytoplasm</location>
    </subcellularLocation>
</comment>
<feature type="region of interest" description="Disordered" evidence="15">
    <location>
        <begin position="56"/>
        <end position="263"/>
    </location>
</feature>
<dbReference type="OrthoDB" id="6109at2759"/>
<dbReference type="Gene3D" id="2.40.30.10">
    <property type="entry name" value="Translation factors"/>
    <property type="match status" value="2"/>
</dbReference>
<evidence type="ECO:0000256" key="13">
    <source>
        <dbReference type="ARBA" id="ARBA00031881"/>
    </source>
</evidence>
<dbReference type="PROSITE" id="PS00301">
    <property type="entry name" value="G_TR_1"/>
    <property type="match status" value="1"/>
</dbReference>
<feature type="compositionally biased region" description="Basic and acidic residues" evidence="15">
    <location>
        <begin position="190"/>
        <end position="202"/>
    </location>
</feature>
<evidence type="ECO:0000256" key="3">
    <source>
        <dbReference type="ARBA" id="ARBA00015765"/>
    </source>
</evidence>
<sequence length="2030" mass="230356">MSDKQQPSQENQFDPNNLAQGLQNVDLNAAAFNPNAANSFVPNMNFQQFVPQQQFDPSQQQNYGQYQNNNRGGYNNNRRGGYNNNYNNNRNYNNGNNYNNNQNYNNYNNNNQNYNNYNNGYNNNYNNNYSNNYNNYNNDNQQEQSQDNTANSNQMSFEDYQKQQQEKLAAAPKKKTLKLNLKSSSIKLPQKKEEPKVEESKTSEPASKVESTPEPVKEVTPVAETKKEVTPVAETKKEATPVAETKKESTPSSTAISKTDTVKEEVEKIDPSVVNDMFGGKDHVSIIFMGHVDAGKSTMGGNILYLTGAVDKRTVEKYEREAKDAGRQGWYLSWIMDTNKEERNDGKTIEVGKSYFETDKRRYTILDAPGHKLYVSEMIGGASQADVGILVISARKGEYEAGFERGGQSREHAILAKTQGVNKLIVVINKMDDPTVGWSEERYNECISKLSLFLRGVGYQKEDLIFMPVSGYTGEGLKDRIPKEHCPWYTGPSLLEYLDNMPLLQRNINDPFMLPVAGKMKDLGTVVEGKIESGNIKKGQSLLLMPNKVSVEVLTIYNETEAEADAAYCGEQVRLRLKNVEEEEVSTGYVLTSPLNPVHTVTKFEAQVAIVELKSILSSGFSCVMHVHTAIEEVNFVQLLHKLEKGTNRKSKKPPAFAKQGMKIIAVLETSEPVCLETYEDYPQLGRFTLRDQGQTIAIGKDDDNLVVSKGNLIQIFLIKKINNSNMTELEEQEAQLDEEYKLILISEYALNGKILDIHKFRSNEDENIDYLLVSTEPAKISIVKWNSSDHLISVVSLHYYETVLDSLLMEKLGSSTVLHRIDPNNGCTLMQVDDMFVFLPFKKNEQSYFDLTDDYNPTIEIKKTTNSLPEDPLGSDLFNESFIVNARTLYPDLKNIVDIQFLNSYEKPTLAILYAPEMLTWTGYLSKVKDNMKIIVLSLDLETKSADVIIEIPKLPYDIDRIYLLEHPINGFLLAGSNEIIHINSLGAAKGVFVNEFYTQTSDFNLKDQSDLDLFLELSDVAQFNDSEALLIDKTGKFYTLSFDEVGGVSNFTNIFMNNKLSYEDIVILSVLDITKIPGKNLAFVSSQGSDGILLGWKYQGSIRDSSSKSEIGADILGEDDDYWLYQDEIKETRSSTSLEKCSFIKMDSLLNIGSLSDFSLGYLSVDQKLMGLPNPNYKETTIFGSSGLEKSGSISVVIPSVKPMIKESLKFSNASKIWTVPNHKGETKYLITTDEKTAKTQIFEVSKKYKDVMTKNFKSNVFTIYFGSIFFQNKVRPVQVLFHSVIIYNMGFGKITSMSFEKEINSSTIFENYIIVIMTTGEIEILEYDDDKKKLSKMDLPALLNFVIFTNAWISKSSLLNHATPVKKRTLNGETVEVKQNLEEEVLFWLVTADNRLLVFRKEHFEKVHEFKNIHKMSEYLQLSNMDPTYEADVDPMLKQCIFTKIGDKYDTKNYLIVLTFGGEIIIYESFFDPVQQCYRFIKANDLFQLPITGAPENSYSYATKIERNLFKIDNFDGSNVVMLTGASPFMIYKQYNSCPRMFKFTTIPLLYFAPFSNNKCNDGLIAIDNKKSCRMMQLDFNFDYSNKLPIQKIYIGETINKIAYHEHTNTFIISTLNKEKYIAIDTDTDQEEERNDGENSNNEKIEEIRPEDKCKVSAQNYRGTIKLLSSENWTTIDKMELGPNESCTTLDILNLKVNGTDGKRVVIFIGTGIFQSEDISTNGTWKLCDLINVVPEPGRPEAKYKLKELSSETAKGPVLDACAVDGRFSVIQGQRALIRMLKGDGNAAPVAFADTSLYSAKVKSFENLVIIGDCFHSLSLYGFDAEPYRMIPLGKDDYHMSLSECEFIAHNQNLYILASDDNSVLHIYQYDPYDSTSLKGQKLLKKSSFRSNAQTTKMINCSRRQSLFSMVSTLPIRKDVDLGFEVIASNIDGSFYKVSPINEYQYRRLYSLQNFIAEKEHHWLGLNPKMNAVGNLQDSTTVIKRPFIEYRLLTKFSGMNEDKKRMFAMRLGKDALLDIYRDMISLQ</sequence>
<reference evidence="17" key="1">
    <citation type="submission" date="2020-11" db="EMBL/GenBank/DDBJ databases">
        <title>Kefir isolates.</title>
        <authorList>
            <person name="Marcisauskas S."/>
            <person name="Kim Y."/>
            <person name="Blasche S."/>
        </authorList>
    </citation>
    <scope>NUCLEOTIDE SEQUENCE</scope>
    <source>
        <strain evidence="17">Olga-1</strain>
    </source>
</reference>
<dbReference type="InterPro" id="IPR000795">
    <property type="entry name" value="T_Tr_GTP-bd_dom"/>
</dbReference>
<keyword evidence="5" id="KW-0597">Phosphoprotein</keyword>
<feature type="domain" description="Tr-type G" evidence="16">
    <location>
        <begin position="281"/>
        <end position="506"/>
    </location>
</feature>
<dbReference type="InterPro" id="IPR004871">
    <property type="entry name" value="RSE1/DDB1/CPSF1_C"/>
</dbReference>
<dbReference type="PRINTS" id="PR00315">
    <property type="entry name" value="ELONGATNFCT"/>
</dbReference>
<comment type="similarity">
    <text evidence="2">Belongs to the TRAFAC class translation factor GTPase superfamily. Classic translation factor GTPase family. EF-Tu/EF-1A subfamily.</text>
</comment>
<dbReference type="CDD" id="cd04089">
    <property type="entry name" value="eRF3_II"/>
    <property type="match status" value="1"/>
</dbReference>
<keyword evidence="18" id="KW-1185">Reference proteome</keyword>
<dbReference type="InterPro" id="IPR050100">
    <property type="entry name" value="TRAFAC_GTPase_members"/>
</dbReference>
<dbReference type="GO" id="GO:0005829">
    <property type="term" value="C:cytosol"/>
    <property type="evidence" value="ECO:0007669"/>
    <property type="project" value="GOC"/>
</dbReference>
<dbReference type="FunFam" id="2.40.30.10:FF:000017">
    <property type="entry name" value="Eukaryotic peptide chain release factor GTP-binding subunit"/>
    <property type="match status" value="1"/>
</dbReference>
<dbReference type="GO" id="GO:0003676">
    <property type="term" value="F:nucleic acid binding"/>
    <property type="evidence" value="ECO:0007669"/>
    <property type="project" value="InterPro"/>
</dbReference>
<evidence type="ECO:0000256" key="2">
    <source>
        <dbReference type="ARBA" id="ARBA00007249"/>
    </source>
</evidence>
<feature type="compositionally biased region" description="Polar residues" evidence="15">
    <location>
        <begin position="139"/>
        <end position="156"/>
    </location>
</feature>